<dbReference type="HAMAP" id="MF_00047">
    <property type="entry name" value="Dala_Dala_lig"/>
    <property type="match status" value="1"/>
</dbReference>
<dbReference type="InterPro" id="IPR011761">
    <property type="entry name" value="ATP-grasp"/>
</dbReference>
<feature type="binding site" evidence="12">
    <location>
        <position position="288"/>
    </location>
    <ligand>
        <name>Mg(2+)</name>
        <dbReference type="ChEBI" id="CHEBI:18420"/>
        <label>1</label>
    </ligand>
</feature>
<dbReference type="PIRSF" id="PIRSF039102">
    <property type="entry name" value="Ddl/VanB"/>
    <property type="match status" value="1"/>
</dbReference>
<dbReference type="InterPro" id="IPR013815">
    <property type="entry name" value="ATP_grasp_subdomain_1"/>
</dbReference>
<feature type="active site" evidence="11">
    <location>
        <position position="299"/>
    </location>
</feature>
<evidence type="ECO:0000256" key="1">
    <source>
        <dbReference type="ARBA" id="ARBA00004496"/>
    </source>
</evidence>
<dbReference type="InterPro" id="IPR011127">
    <property type="entry name" value="Dala_Dala_lig_N"/>
</dbReference>
<dbReference type="PROSITE" id="PS00844">
    <property type="entry name" value="DALA_DALA_LIGASE_2"/>
    <property type="match status" value="1"/>
</dbReference>
<organism evidence="15 16">
    <name type="scientific">Candidatus Kaiserbacteria bacterium RIFCSPHIGHO2_02_FULL_50_50</name>
    <dbReference type="NCBI Taxonomy" id="1798492"/>
    <lineage>
        <taxon>Bacteria</taxon>
        <taxon>Candidatus Kaiseribacteriota</taxon>
    </lineage>
</organism>
<keyword evidence="3 10" id="KW-0963">Cytoplasm</keyword>
<keyword evidence="5 13" id="KW-0547">Nucleotide-binding</keyword>
<feature type="binding site" evidence="12">
    <location>
        <position position="288"/>
    </location>
    <ligand>
        <name>Mg(2+)</name>
        <dbReference type="ChEBI" id="CHEBI:18420"/>
        <label>2</label>
    </ligand>
</feature>
<accession>A0A1F6DCP6</accession>
<dbReference type="GO" id="GO:0009252">
    <property type="term" value="P:peptidoglycan biosynthetic process"/>
    <property type="evidence" value="ECO:0007669"/>
    <property type="project" value="UniProtKB-UniRule"/>
</dbReference>
<dbReference type="InterPro" id="IPR016185">
    <property type="entry name" value="PreATP-grasp_dom_sf"/>
</dbReference>
<feature type="binding site" evidence="12">
    <location>
        <position position="276"/>
    </location>
    <ligand>
        <name>Mg(2+)</name>
        <dbReference type="ChEBI" id="CHEBI:18420"/>
        <label>1</label>
    </ligand>
</feature>
<dbReference type="PANTHER" id="PTHR23132:SF23">
    <property type="entry name" value="D-ALANINE--D-ALANINE LIGASE B"/>
    <property type="match status" value="1"/>
</dbReference>
<keyword evidence="6 13" id="KW-0067">ATP-binding</keyword>
<dbReference type="InterPro" id="IPR011095">
    <property type="entry name" value="Dala_Dala_lig_C"/>
</dbReference>
<dbReference type="EMBL" id="MFLF01000019">
    <property type="protein sequence ID" value="OGG59199.1"/>
    <property type="molecule type" value="Genomic_DNA"/>
</dbReference>
<evidence type="ECO:0000256" key="3">
    <source>
        <dbReference type="ARBA" id="ARBA00022490"/>
    </source>
</evidence>
<feature type="domain" description="ATP-grasp" evidence="14">
    <location>
        <begin position="115"/>
        <end position="321"/>
    </location>
</feature>
<dbReference type="EC" id="6.3.2.4" evidence="10"/>
<dbReference type="SUPFAM" id="SSF52440">
    <property type="entry name" value="PreATP-grasp domain"/>
    <property type="match status" value="1"/>
</dbReference>
<evidence type="ECO:0000256" key="9">
    <source>
        <dbReference type="ARBA" id="ARBA00023316"/>
    </source>
</evidence>
<dbReference type="Gene3D" id="3.30.470.20">
    <property type="entry name" value="ATP-grasp fold, B domain"/>
    <property type="match status" value="1"/>
</dbReference>
<keyword evidence="12" id="KW-0464">Manganese</keyword>
<dbReference type="GO" id="GO:0071555">
    <property type="term" value="P:cell wall organization"/>
    <property type="evidence" value="ECO:0007669"/>
    <property type="project" value="UniProtKB-KW"/>
</dbReference>
<proteinExistence type="inferred from homology"/>
<keyword evidence="9 10" id="KW-0961">Cell wall biogenesis/degradation</keyword>
<evidence type="ECO:0000256" key="10">
    <source>
        <dbReference type="HAMAP-Rule" id="MF_00047"/>
    </source>
</evidence>
<dbReference type="GO" id="GO:0005524">
    <property type="term" value="F:ATP binding"/>
    <property type="evidence" value="ECO:0007669"/>
    <property type="project" value="UniProtKB-UniRule"/>
</dbReference>
<evidence type="ECO:0000256" key="8">
    <source>
        <dbReference type="ARBA" id="ARBA00022984"/>
    </source>
</evidence>
<evidence type="ECO:0000259" key="14">
    <source>
        <dbReference type="PROSITE" id="PS50975"/>
    </source>
</evidence>
<evidence type="ECO:0000256" key="6">
    <source>
        <dbReference type="ARBA" id="ARBA00022840"/>
    </source>
</evidence>
<dbReference type="InterPro" id="IPR005905">
    <property type="entry name" value="D_ala_D_ala"/>
</dbReference>
<gene>
    <name evidence="10" type="primary">ddl</name>
    <name evidence="15" type="ORF">A3C89_04155</name>
</gene>
<dbReference type="STRING" id="1798492.A3C89_04155"/>
<evidence type="ECO:0000256" key="2">
    <source>
        <dbReference type="ARBA" id="ARBA00010871"/>
    </source>
</evidence>
<dbReference type="PROSITE" id="PS50975">
    <property type="entry name" value="ATP_GRASP"/>
    <property type="match status" value="1"/>
</dbReference>
<comment type="caution">
    <text evidence="15">The sequence shown here is derived from an EMBL/GenBank/DDBJ whole genome shotgun (WGS) entry which is preliminary data.</text>
</comment>
<dbReference type="InterPro" id="IPR000291">
    <property type="entry name" value="D-Ala_lig_Van_CS"/>
</dbReference>
<dbReference type="AlphaFoldDB" id="A0A1F6DCP6"/>
<evidence type="ECO:0000256" key="12">
    <source>
        <dbReference type="PIRSR" id="PIRSR039102-3"/>
    </source>
</evidence>
<keyword evidence="12" id="KW-0460">Magnesium</keyword>
<dbReference type="Pfam" id="PF07478">
    <property type="entry name" value="Dala_Dala_lig_C"/>
    <property type="match status" value="1"/>
</dbReference>
<comment type="similarity">
    <text evidence="2 10">Belongs to the D-alanine--D-alanine ligase family.</text>
</comment>
<evidence type="ECO:0000313" key="15">
    <source>
        <dbReference type="EMBL" id="OGG59199.1"/>
    </source>
</evidence>
<evidence type="ECO:0000256" key="4">
    <source>
        <dbReference type="ARBA" id="ARBA00022598"/>
    </source>
</evidence>
<keyword evidence="4 10" id="KW-0436">Ligase</keyword>
<keyword evidence="8 10" id="KW-0573">Peptidoglycan synthesis</keyword>
<dbReference type="Proteomes" id="UP000178794">
    <property type="component" value="Unassembled WGS sequence"/>
</dbReference>
<comment type="cofactor">
    <cofactor evidence="12">
        <name>Mg(2+)</name>
        <dbReference type="ChEBI" id="CHEBI:18420"/>
    </cofactor>
    <cofactor evidence="12">
        <name>Mn(2+)</name>
        <dbReference type="ChEBI" id="CHEBI:29035"/>
    </cofactor>
    <text evidence="12">Binds 2 magnesium or manganese ions per subunit.</text>
</comment>
<keyword evidence="7 10" id="KW-0133">Cell shape</keyword>
<reference evidence="15 16" key="1">
    <citation type="journal article" date="2016" name="Nat. Commun.">
        <title>Thousands of microbial genomes shed light on interconnected biogeochemical processes in an aquifer system.</title>
        <authorList>
            <person name="Anantharaman K."/>
            <person name="Brown C.T."/>
            <person name="Hug L.A."/>
            <person name="Sharon I."/>
            <person name="Castelle C.J."/>
            <person name="Probst A.J."/>
            <person name="Thomas B.C."/>
            <person name="Singh A."/>
            <person name="Wilkins M.J."/>
            <person name="Karaoz U."/>
            <person name="Brodie E.L."/>
            <person name="Williams K.H."/>
            <person name="Hubbard S.S."/>
            <person name="Banfield J.F."/>
        </authorList>
    </citation>
    <scope>NUCLEOTIDE SEQUENCE [LARGE SCALE GENOMIC DNA]</scope>
</reference>
<dbReference type="GO" id="GO:0008360">
    <property type="term" value="P:regulation of cell shape"/>
    <property type="evidence" value="ECO:0007669"/>
    <property type="project" value="UniProtKB-KW"/>
</dbReference>
<dbReference type="UniPathway" id="UPA00219"/>
<feature type="active site" evidence="11">
    <location>
        <position position="163"/>
    </location>
</feature>
<evidence type="ECO:0000313" key="16">
    <source>
        <dbReference type="Proteomes" id="UP000178794"/>
    </source>
</evidence>
<dbReference type="GO" id="GO:0005737">
    <property type="term" value="C:cytoplasm"/>
    <property type="evidence" value="ECO:0007669"/>
    <property type="project" value="UniProtKB-SubCell"/>
</dbReference>
<sequence length="326" mass="35717">MSKYRIAVLRGGPSEEHEVSLKTGAALLRALSEGLSHERVTPLDVTITRAGEWTIDGRRHMPEQILQHVDGVIIGLHGAYGEDGKVQRVLERHGVPFTGSGSYSSAIAMHKGITKDHLREHPILLAPHMLVSRSSKEQVHAVSEGIAALFGPRYVIKPVRSGSSHGVRTATRAELPRALAEALETYDQVIVEKQIEGTEATVGVIEHFRDEPLYVLPPIEIIPAKERAFFDYEAKYNGASEEICPGRFDEATKQQLMELARLVHTELGLAHYSRSDFIVASDGIYFLEVNTLPGLTESSLVPRALEAVGSSLPAFADHLVTQLVGK</sequence>
<comment type="catalytic activity">
    <reaction evidence="10">
        <text>2 D-alanine + ATP = D-alanyl-D-alanine + ADP + phosphate + H(+)</text>
        <dbReference type="Rhea" id="RHEA:11224"/>
        <dbReference type="ChEBI" id="CHEBI:15378"/>
        <dbReference type="ChEBI" id="CHEBI:30616"/>
        <dbReference type="ChEBI" id="CHEBI:43474"/>
        <dbReference type="ChEBI" id="CHEBI:57416"/>
        <dbReference type="ChEBI" id="CHEBI:57822"/>
        <dbReference type="ChEBI" id="CHEBI:456216"/>
        <dbReference type="EC" id="6.3.2.4"/>
    </reaction>
</comment>
<comment type="pathway">
    <text evidence="10">Cell wall biogenesis; peptidoglycan biosynthesis.</text>
</comment>
<protein>
    <recommendedName>
        <fullName evidence="10">D-alanine--D-alanine ligase</fullName>
        <ecNumber evidence="10">6.3.2.4</ecNumber>
    </recommendedName>
    <alternativeName>
        <fullName evidence="10">D-Ala-D-Ala ligase</fullName>
    </alternativeName>
    <alternativeName>
        <fullName evidence="10">D-alanylalanine synthetase</fullName>
    </alternativeName>
</protein>
<dbReference type="SUPFAM" id="SSF56059">
    <property type="entry name" value="Glutathione synthetase ATP-binding domain-like"/>
    <property type="match status" value="1"/>
</dbReference>
<comment type="function">
    <text evidence="10">Cell wall formation.</text>
</comment>
<evidence type="ECO:0000256" key="11">
    <source>
        <dbReference type="PIRSR" id="PIRSR039102-1"/>
    </source>
</evidence>
<feature type="active site" evidence="11">
    <location>
        <position position="16"/>
    </location>
</feature>
<dbReference type="GO" id="GO:0046872">
    <property type="term" value="F:metal ion binding"/>
    <property type="evidence" value="ECO:0007669"/>
    <property type="project" value="UniProtKB-KW"/>
</dbReference>
<dbReference type="Pfam" id="PF01820">
    <property type="entry name" value="Dala_Dala_lig_N"/>
    <property type="match status" value="1"/>
</dbReference>
<keyword evidence="12" id="KW-0479">Metal-binding</keyword>
<dbReference type="Gene3D" id="3.40.50.20">
    <property type="match status" value="1"/>
</dbReference>
<evidence type="ECO:0000256" key="13">
    <source>
        <dbReference type="PROSITE-ProRule" id="PRU00409"/>
    </source>
</evidence>
<dbReference type="GO" id="GO:0008716">
    <property type="term" value="F:D-alanine-D-alanine ligase activity"/>
    <property type="evidence" value="ECO:0007669"/>
    <property type="project" value="UniProtKB-UniRule"/>
</dbReference>
<evidence type="ECO:0000256" key="7">
    <source>
        <dbReference type="ARBA" id="ARBA00022960"/>
    </source>
</evidence>
<evidence type="ECO:0000256" key="5">
    <source>
        <dbReference type="ARBA" id="ARBA00022741"/>
    </source>
</evidence>
<dbReference type="PANTHER" id="PTHR23132">
    <property type="entry name" value="D-ALANINE--D-ALANINE LIGASE"/>
    <property type="match status" value="1"/>
</dbReference>
<feature type="binding site" evidence="12">
    <location>
        <position position="290"/>
    </location>
    <ligand>
        <name>Mg(2+)</name>
        <dbReference type="ChEBI" id="CHEBI:18420"/>
        <label>2</label>
    </ligand>
</feature>
<dbReference type="Gene3D" id="3.30.1490.20">
    <property type="entry name" value="ATP-grasp fold, A domain"/>
    <property type="match status" value="1"/>
</dbReference>
<comment type="subcellular location">
    <subcellularLocation>
        <location evidence="1 10">Cytoplasm</location>
    </subcellularLocation>
</comment>
<name>A0A1F6DCP6_9BACT</name>